<protein>
    <submittedName>
        <fullName evidence="1">(4Fe-4S)-binding protein</fullName>
    </submittedName>
</protein>
<accession>A0ACC7LKX2</accession>
<dbReference type="Proteomes" id="UP001595191">
    <property type="component" value="Unassembled WGS sequence"/>
</dbReference>
<proteinExistence type="predicted"/>
<evidence type="ECO:0000313" key="1">
    <source>
        <dbReference type="EMBL" id="MFH6603689.1"/>
    </source>
</evidence>
<evidence type="ECO:0000313" key="2">
    <source>
        <dbReference type="Proteomes" id="UP001595191"/>
    </source>
</evidence>
<sequence length="141" mass="15906">MEREIIKKYKKDDLTIVWKPKLCIHSAICVKELPNVYDPKAKPWITPEDASIEELKAQISKCPSGALSYQQGNTTEQKETTMKTKIEMRKNGPLLVHGNLEVIDAKGNKEEKERITAFCRCGASKNKPYCDGNHNAIAFQG</sequence>
<name>A0ACC7LKX2_9FLAO</name>
<organism evidence="1 2">
    <name type="scientific">Meishania litoralis</name>
    <dbReference type="NCBI Taxonomy" id="3434685"/>
    <lineage>
        <taxon>Bacteria</taxon>
        <taxon>Pseudomonadati</taxon>
        <taxon>Bacteroidota</taxon>
        <taxon>Flavobacteriia</taxon>
        <taxon>Flavobacteriales</taxon>
        <taxon>Flavobacteriaceae</taxon>
        <taxon>Meishania</taxon>
    </lineage>
</organism>
<keyword evidence="2" id="KW-1185">Reference proteome</keyword>
<reference evidence="1" key="1">
    <citation type="submission" date="2024-09" db="EMBL/GenBank/DDBJ databases">
        <authorList>
            <person name="Liu J."/>
        </authorList>
    </citation>
    <scope>NUCLEOTIDE SEQUENCE</scope>
    <source>
        <strain evidence="1">NBU2967</strain>
    </source>
</reference>
<comment type="caution">
    <text evidence="1">The sequence shown here is derived from an EMBL/GenBank/DDBJ whole genome shotgun (WGS) entry which is preliminary data.</text>
</comment>
<dbReference type="EMBL" id="JBHFPV010000002">
    <property type="protein sequence ID" value="MFH6603689.1"/>
    <property type="molecule type" value="Genomic_DNA"/>
</dbReference>
<gene>
    <name evidence="1" type="ORF">ACEZ3G_09395</name>
</gene>